<evidence type="ECO:0000313" key="2">
    <source>
        <dbReference type="Proteomes" id="UP001167160"/>
    </source>
</evidence>
<gene>
    <name evidence="1" type="ORF">M1E25_24535</name>
</gene>
<evidence type="ECO:0000313" key="1">
    <source>
        <dbReference type="EMBL" id="MCM2580465.1"/>
    </source>
</evidence>
<comment type="caution">
    <text evidence="1">The sequence shown here is derived from an EMBL/GenBank/DDBJ whole genome shotgun (WGS) entry which is preliminary data.</text>
</comment>
<organism evidence="1 2">
    <name type="scientific">Streptomyces meridianus</name>
    <dbReference type="NCBI Taxonomy" id="2938945"/>
    <lineage>
        <taxon>Bacteria</taxon>
        <taxon>Bacillati</taxon>
        <taxon>Actinomycetota</taxon>
        <taxon>Actinomycetes</taxon>
        <taxon>Kitasatosporales</taxon>
        <taxon>Streptomycetaceae</taxon>
        <taxon>Streptomyces</taxon>
    </lineage>
</organism>
<evidence type="ECO:0008006" key="3">
    <source>
        <dbReference type="Google" id="ProtNLM"/>
    </source>
</evidence>
<keyword evidence="2" id="KW-1185">Reference proteome</keyword>
<accession>A0ABT0XD63</accession>
<reference evidence="1" key="1">
    <citation type="journal article" date="2023" name="Int. J. Syst. Evol. Microbiol.">
        <title>Streptomyces meridianus sp. nov. isolated from brackish water of the Tagus estuary in Alcochete, Portugal.</title>
        <authorList>
            <person name="Santos J.D.N."/>
            <person name="Klimek D."/>
            <person name="Calusinska M."/>
            <person name="Lobo Da Cunha A."/>
            <person name="Catita J."/>
            <person name="Goncalves H."/>
            <person name="Gonzalez I."/>
            <person name="Reyes F."/>
            <person name="Lage O.M."/>
        </authorList>
    </citation>
    <scope>NUCLEOTIDE SEQUENCE</scope>
    <source>
        <strain evidence="1">MTZ3.1</strain>
    </source>
</reference>
<dbReference type="Proteomes" id="UP001167160">
    <property type="component" value="Unassembled WGS sequence"/>
</dbReference>
<dbReference type="RefSeq" id="WP_251419338.1">
    <property type="nucleotide sequence ID" value="NZ_JAMQGM010000064.1"/>
</dbReference>
<dbReference type="EMBL" id="JAMQGM010000064">
    <property type="protein sequence ID" value="MCM2580465.1"/>
    <property type="molecule type" value="Genomic_DNA"/>
</dbReference>
<proteinExistence type="predicted"/>
<name>A0ABT0XD63_9ACTN</name>
<sequence>MRKLNRRRVAVNALAFAVTAQLAWSAWRHDMSVLDTATIALLAHYGFTAALARLLDRRTATTPEGN</sequence>
<protein>
    <recommendedName>
        <fullName evidence="3">Holin</fullName>
    </recommendedName>
</protein>